<proteinExistence type="predicted"/>
<organism evidence="1">
    <name type="scientific">marine sediment metagenome</name>
    <dbReference type="NCBI Taxonomy" id="412755"/>
    <lineage>
        <taxon>unclassified sequences</taxon>
        <taxon>metagenomes</taxon>
        <taxon>ecological metagenomes</taxon>
    </lineage>
</organism>
<gene>
    <name evidence="1" type="ORF">LCGC14_2808450</name>
</gene>
<sequence>TSDDSKSKYIQYKNKWDLLGGKDV</sequence>
<name>A0A0F9AU39_9ZZZZ</name>
<dbReference type="AlphaFoldDB" id="A0A0F9AU39"/>
<comment type="caution">
    <text evidence="1">The sequence shown here is derived from an EMBL/GenBank/DDBJ whole genome shotgun (WGS) entry which is preliminary data.</text>
</comment>
<evidence type="ECO:0000313" key="1">
    <source>
        <dbReference type="EMBL" id="KKK81929.1"/>
    </source>
</evidence>
<feature type="non-terminal residue" evidence="1">
    <location>
        <position position="1"/>
    </location>
</feature>
<reference evidence="1" key="1">
    <citation type="journal article" date="2015" name="Nature">
        <title>Complex archaea that bridge the gap between prokaryotes and eukaryotes.</title>
        <authorList>
            <person name="Spang A."/>
            <person name="Saw J.H."/>
            <person name="Jorgensen S.L."/>
            <person name="Zaremba-Niedzwiedzka K."/>
            <person name="Martijn J."/>
            <person name="Lind A.E."/>
            <person name="van Eijk R."/>
            <person name="Schleper C."/>
            <person name="Guy L."/>
            <person name="Ettema T.J."/>
        </authorList>
    </citation>
    <scope>NUCLEOTIDE SEQUENCE</scope>
</reference>
<accession>A0A0F9AU39</accession>
<dbReference type="EMBL" id="LAZR01052902">
    <property type="protein sequence ID" value="KKK81929.1"/>
    <property type="molecule type" value="Genomic_DNA"/>
</dbReference>
<protein>
    <submittedName>
        <fullName evidence="1">Uncharacterized protein</fullName>
    </submittedName>
</protein>